<reference evidence="2 3" key="1">
    <citation type="submission" date="2024-12" db="EMBL/GenBank/DDBJ databases">
        <title>The unique morphological basis and parallel evolutionary history of personate flowers in Penstemon.</title>
        <authorList>
            <person name="Depatie T.H."/>
            <person name="Wessinger C.A."/>
        </authorList>
    </citation>
    <scope>NUCLEOTIDE SEQUENCE [LARGE SCALE GENOMIC DNA]</scope>
    <source>
        <strain evidence="2">WTNN_2</strain>
        <tissue evidence="2">Leaf</tissue>
    </source>
</reference>
<dbReference type="EMBL" id="JBJXBP010000004">
    <property type="protein sequence ID" value="KAL3835257.1"/>
    <property type="molecule type" value="Genomic_DNA"/>
</dbReference>
<dbReference type="AlphaFoldDB" id="A0ABD3TEN4"/>
<evidence type="ECO:0000313" key="2">
    <source>
        <dbReference type="EMBL" id="KAL3835257.1"/>
    </source>
</evidence>
<dbReference type="Proteomes" id="UP001634393">
    <property type="component" value="Unassembled WGS sequence"/>
</dbReference>
<dbReference type="PANTHER" id="PTHR16509">
    <property type="match status" value="1"/>
</dbReference>
<sequence>MIGNHCLYNVPRENLLPLLNIHSSDKLAYYDFSPIPEYRFILLDGYDINSIGWPKDHPTTLKTLHFLEERNPNLDKNSLNGLVGLERRFLMFNGADATKLNQKVVLCCHLPLDPNESSIESLLWNYDEVMNVVHRYNCVKVCLSGHAHKALC</sequence>
<keyword evidence="3" id="KW-1185">Reference proteome</keyword>
<organism evidence="2 3">
    <name type="scientific">Penstemon smallii</name>
    <dbReference type="NCBI Taxonomy" id="265156"/>
    <lineage>
        <taxon>Eukaryota</taxon>
        <taxon>Viridiplantae</taxon>
        <taxon>Streptophyta</taxon>
        <taxon>Embryophyta</taxon>
        <taxon>Tracheophyta</taxon>
        <taxon>Spermatophyta</taxon>
        <taxon>Magnoliopsida</taxon>
        <taxon>eudicotyledons</taxon>
        <taxon>Gunneridae</taxon>
        <taxon>Pentapetalae</taxon>
        <taxon>asterids</taxon>
        <taxon>lamiids</taxon>
        <taxon>Lamiales</taxon>
        <taxon>Plantaginaceae</taxon>
        <taxon>Cheloneae</taxon>
        <taxon>Penstemon</taxon>
    </lineage>
</organism>
<dbReference type="PANTHER" id="PTHR16509:SF1">
    <property type="entry name" value="MANGANESE-DEPENDENT ADP-RIBOSE_CDP-ALCOHOL DIPHOSPHATASE"/>
    <property type="match status" value="1"/>
</dbReference>
<dbReference type="Pfam" id="PF00149">
    <property type="entry name" value="Metallophos"/>
    <property type="match status" value="1"/>
</dbReference>
<evidence type="ECO:0000259" key="1">
    <source>
        <dbReference type="Pfam" id="PF00149"/>
    </source>
</evidence>
<dbReference type="SUPFAM" id="SSF56300">
    <property type="entry name" value="Metallo-dependent phosphatases"/>
    <property type="match status" value="1"/>
</dbReference>
<dbReference type="Gene3D" id="3.60.21.10">
    <property type="match status" value="1"/>
</dbReference>
<protein>
    <recommendedName>
        <fullName evidence="1">Calcineurin-like phosphoesterase domain-containing protein</fullName>
    </recommendedName>
</protein>
<evidence type="ECO:0000313" key="3">
    <source>
        <dbReference type="Proteomes" id="UP001634393"/>
    </source>
</evidence>
<name>A0ABD3TEN4_9LAMI</name>
<dbReference type="InterPro" id="IPR029052">
    <property type="entry name" value="Metallo-depent_PP-like"/>
</dbReference>
<dbReference type="InterPro" id="IPR004843">
    <property type="entry name" value="Calcineurin-like_PHP"/>
</dbReference>
<gene>
    <name evidence="2" type="ORF">ACJIZ3_009993</name>
</gene>
<feature type="domain" description="Calcineurin-like phosphoesterase" evidence="1">
    <location>
        <begin position="3"/>
        <end position="149"/>
    </location>
</feature>
<comment type="caution">
    <text evidence="2">The sequence shown here is derived from an EMBL/GenBank/DDBJ whole genome shotgun (WGS) entry which is preliminary data.</text>
</comment>
<accession>A0ABD3TEN4</accession>
<proteinExistence type="predicted"/>